<sequence length="57" mass="6098">MGADDKVKNAAEDLTGKAKEAWGKATGDEEKEAEGKTDQAKSDVKKAGENIKDAFDR</sequence>
<keyword evidence="5" id="KW-1185">Reference proteome</keyword>
<dbReference type="InterPro" id="IPR008462">
    <property type="entry name" value="CsbD"/>
</dbReference>
<comment type="similarity">
    <text evidence="1">Belongs to the UPF0337 (CsbD) family.</text>
</comment>
<dbReference type="Proteomes" id="UP000460435">
    <property type="component" value="Unassembled WGS sequence"/>
</dbReference>
<reference evidence="4 5" key="1">
    <citation type="submission" date="2019-11" db="EMBL/GenBank/DDBJ databases">
        <authorList>
            <person name="Li X.-J."/>
            <person name="Feng X.-M."/>
        </authorList>
    </citation>
    <scope>NUCLEOTIDE SEQUENCE [LARGE SCALE GENOMIC DNA]</scope>
    <source>
        <strain evidence="4 5">XMNu-373</strain>
    </source>
</reference>
<proteinExistence type="inferred from homology"/>
<feature type="domain" description="CsbD-like" evidence="3">
    <location>
        <begin position="5"/>
        <end position="56"/>
    </location>
</feature>
<dbReference type="RefSeq" id="WP_162453615.1">
    <property type="nucleotide sequence ID" value="NZ_WLZY01000015.1"/>
</dbReference>
<evidence type="ECO:0000313" key="5">
    <source>
        <dbReference type="Proteomes" id="UP000460435"/>
    </source>
</evidence>
<name>A0A7K3MCB5_9ACTN</name>
<gene>
    <name evidence="4" type="ORF">F7O44_27905</name>
</gene>
<evidence type="ECO:0000256" key="1">
    <source>
        <dbReference type="ARBA" id="ARBA00009129"/>
    </source>
</evidence>
<feature type="region of interest" description="Disordered" evidence="2">
    <location>
        <begin position="1"/>
        <end position="57"/>
    </location>
</feature>
<evidence type="ECO:0000256" key="2">
    <source>
        <dbReference type="SAM" id="MobiDB-lite"/>
    </source>
</evidence>
<comment type="caution">
    <text evidence="4">The sequence shown here is derived from an EMBL/GenBank/DDBJ whole genome shotgun (WGS) entry which is preliminary data.</text>
</comment>
<accession>A0A7K3MCB5</accession>
<dbReference type="SUPFAM" id="SSF69047">
    <property type="entry name" value="Hypothetical protein YjbJ"/>
    <property type="match status" value="1"/>
</dbReference>
<evidence type="ECO:0000313" key="4">
    <source>
        <dbReference type="EMBL" id="NDL60906.1"/>
    </source>
</evidence>
<dbReference type="Gene3D" id="1.10.1470.10">
    <property type="entry name" value="YjbJ"/>
    <property type="match status" value="1"/>
</dbReference>
<dbReference type="AlphaFoldDB" id="A0A7K3MCB5"/>
<organism evidence="4 5">
    <name type="scientific">Phytoactinopolyspora mesophila</name>
    <dbReference type="NCBI Taxonomy" id="2650750"/>
    <lineage>
        <taxon>Bacteria</taxon>
        <taxon>Bacillati</taxon>
        <taxon>Actinomycetota</taxon>
        <taxon>Actinomycetes</taxon>
        <taxon>Jiangellales</taxon>
        <taxon>Jiangellaceae</taxon>
        <taxon>Phytoactinopolyspora</taxon>
    </lineage>
</organism>
<dbReference type="EMBL" id="WLZY01000015">
    <property type="protein sequence ID" value="NDL60906.1"/>
    <property type="molecule type" value="Genomic_DNA"/>
</dbReference>
<dbReference type="InterPro" id="IPR036629">
    <property type="entry name" value="YjbJ_sf"/>
</dbReference>
<protein>
    <submittedName>
        <fullName evidence="4">CsbD family protein</fullName>
    </submittedName>
</protein>
<dbReference type="Pfam" id="PF05532">
    <property type="entry name" value="CsbD"/>
    <property type="match status" value="1"/>
</dbReference>
<evidence type="ECO:0000259" key="3">
    <source>
        <dbReference type="Pfam" id="PF05532"/>
    </source>
</evidence>